<dbReference type="PANTHER" id="PTHR22958:SF1">
    <property type="entry name" value="GLYCEROPHOSPHOCHOLINE PHOSPHODIESTERASE GPCPD1"/>
    <property type="match status" value="1"/>
</dbReference>
<dbReference type="Proteomes" id="UP000094455">
    <property type="component" value="Unassembled WGS sequence"/>
</dbReference>
<dbReference type="InterPro" id="IPR004331">
    <property type="entry name" value="SPX_dom"/>
</dbReference>
<dbReference type="InterPro" id="IPR036770">
    <property type="entry name" value="Ankyrin_rpt-contain_sf"/>
</dbReference>
<dbReference type="Gene3D" id="1.25.40.20">
    <property type="entry name" value="Ankyrin repeat-containing domain"/>
    <property type="match status" value="2"/>
</dbReference>
<dbReference type="RefSeq" id="XP_019018483.1">
    <property type="nucleotide sequence ID" value="XM_019163259.1"/>
</dbReference>
<feature type="domain" description="SPX" evidence="5">
    <location>
        <begin position="1"/>
        <end position="156"/>
    </location>
</feature>
<dbReference type="InterPro" id="IPR002110">
    <property type="entry name" value="Ankyrin_rpt"/>
</dbReference>
<dbReference type="PROSITE" id="PS51382">
    <property type="entry name" value="SPX"/>
    <property type="match status" value="1"/>
</dbReference>
<dbReference type="AlphaFoldDB" id="A0A1E3NMM3"/>
<evidence type="ECO:0008006" key="9">
    <source>
        <dbReference type="Google" id="ProtNLM"/>
    </source>
</evidence>
<dbReference type="SMART" id="SM00248">
    <property type="entry name" value="ANK"/>
    <property type="match status" value="6"/>
</dbReference>
<dbReference type="SUPFAM" id="SSF51695">
    <property type="entry name" value="PLC-like phosphodiesterases"/>
    <property type="match status" value="1"/>
</dbReference>
<dbReference type="InterPro" id="IPR057506">
    <property type="entry name" value="C2_GPCPD1"/>
</dbReference>
<dbReference type="GO" id="GO:0047389">
    <property type="term" value="F:glycerophosphocholine phosphodiesterase activity"/>
    <property type="evidence" value="ECO:0007669"/>
    <property type="project" value="EnsemblFungi"/>
</dbReference>
<evidence type="ECO:0000259" key="6">
    <source>
        <dbReference type="PROSITE" id="PS51704"/>
    </source>
</evidence>
<dbReference type="PROSITE" id="PS50297">
    <property type="entry name" value="ANK_REP_REGION"/>
    <property type="match status" value="2"/>
</dbReference>
<dbReference type="Pfam" id="PF12796">
    <property type="entry name" value="Ank_2"/>
    <property type="match status" value="1"/>
</dbReference>
<dbReference type="EMBL" id="KV454002">
    <property type="protein sequence ID" value="ODQ47370.1"/>
    <property type="molecule type" value="Genomic_DNA"/>
</dbReference>
<dbReference type="PROSITE" id="PS51704">
    <property type="entry name" value="GP_PDE"/>
    <property type="match status" value="1"/>
</dbReference>
<dbReference type="Pfam" id="PF03105">
    <property type="entry name" value="SPX"/>
    <property type="match status" value="2"/>
</dbReference>
<dbReference type="CDD" id="cd14484">
    <property type="entry name" value="SPX_GDE1_like"/>
    <property type="match status" value="1"/>
</dbReference>
<feature type="repeat" description="ANK" evidence="4">
    <location>
        <begin position="511"/>
        <end position="543"/>
    </location>
</feature>
<proteinExistence type="predicted"/>
<evidence type="ECO:0000256" key="2">
    <source>
        <dbReference type="ARBA" id="ARBA00022801"/>
    </source>
</evidence>
<organism evidence="7 8">
    <name type="scientific">Pichia membranifaciens NRRL Y-2026</name>
    <dbReference type="NCBI Taxonomy" id="763406"/>
    <lineage>
        <taxon>Eukaryota</taxon>
        <taxon>Fungi</taxon>
        <taxon>Dikarya</taxon>
        <taxon>Ascomycota</taxon>
        <taxon>Saccharomycotina</taxon>
        <taxon>Pichiomycetes</taxon>
        <taxon>Pichiales</taxon>
        <taxon>Pichiaceae</taxon>
        <taxon>Pichia</taxon>
    </lineage>
</organism>
<gene>
    <name evidence="7" type="ORF">PICMEDRAFT_57853</name>
</gene>
<dbReference type="InterPro" id="IPR030395">
    <property type="entry name" value="GP_PDE_dom"/>
</dbReference>
<dbReference type="OrthoDB" id="197419at2759"/>
<evidence type="ECO:0000256" key="3">
    <source>
        <dbReference type="ARBA" id="ARBA00023043"/>
    </source>
</evidence>
<name>A0A1E3NMM3_9ASCO</name>
<accession>A0A1E3NMM3</accession>
<dbReference type="Pfam" id="PF03009">
    <property type="entry name" value="GDPD"/>
    <property type="match status" value="1"/>
</dbReference>
<evidence type="ECO:0000256" key="4">
    <source>
        <dbReference type="PROSITE-ProRule" id="PRU00023"/>
    </source>
</evidence>
<feature type="domain" description="GP-PDE" evidence="6">
    <location>
        <begin position="860"/>
        <end position="1202"/>
    </location>
</feature>
<dbReference type="PROSITE" id="PS50007">
    <property type="entry name" value="PIPLC_X_DOMAIN"/>
    <property type="match status" value="1"/>
</dbReference>
<keyword evidence="3 4" id="KW-0040">ANK repeat</keyword>
<keyword evidence="1" id="KW-0677">Repeat</keyword>
<keyword evidence="8" id="KW-1185">Reference proteome</keyword>
<dbReference type="SUPFAM" id="SSF48403">
    <property type="entry name" value="Ankyrin repeat"/>
    <property type="match status" value="1"/>
</dbReference>
<dbReference type="GO" id="GO:0046475">
    <property type="term" value="P:glycerophospholipid catabolic process"/>
    <property type="evidence" value="ECO:0007669"/>
    <property type="project" value="EnsemblFungi"/>
</dbReference>
<reference evidence="7 8" key="1">
    <citation type="journal article" date="2016" name="Proc. Natl. Acad. Sci. U.S.A.">
        <title>Comparative genomics of biotechnologically important yeasts.</title>
        <authorList>
            <person name="Riley R."/>
            <person name="Haridas S."/>
            <person name="Wolfe K.H."/>
            <person name="Lopes M.R."/>
            <person name="Hittinger C.T."/>
            <person name="Goeker M."/>
            <person name="Salamov A.A."/>
            <person name="Wisecaver J.H."/>
            <person name="Long T.M."/>
            <person name="Calvey C.H."/>
            <person name="Aerts A.L."/>
            <person name="Barry K.W."/>
            <person name="Choi C."/>
            <person name="Clum A."/>
            <person name="Coughlan A.Y."/>
            <person name="Deshpande S."/>
            <person name="Douglass A.P."/>
            <person name="Hanson S.J."/>
            <person name="Klenk H.-P."/>
            <person name="LaButti K.M."/>
            <person name="Lapidus A."/>
            <person name="Lindquist E.A."/>
            <person name="Lipzen A.M."/>
            <person name="Meier-Kolthoff J.P."/>
            <person name="Ohm R.A."/>
            <person name="Otillar R.P."/>
            <person name="Pangilinan J.L."/>
            <person name="Peng Y."/>
            <person name="Rokas A."/>
            <person name="Rosa C.A."/>
            <person name="Scheuner C."/>
            <person name="Sibirny A.A."/>
            <person name="Slot J.C."/>
            <person name="Stielow J.B."/>
            <person name="Sun H."/>
            <person name="Kurtzman C.P."/>
            <person name="Blackwell M."/>
            <person name="Grigoriev I.V."/>
            <person name="Jeffries T.W."/>
        </authorList>
    </citation>
    <scope>NUCLEOTIDE SEQUENCE [LARGE SCALE GENOMIC DNA]</scope>
    <source>
        <strain evidence="7 8">NRRL Y-2026</strain>
    </source>
</reference>
<protein>
    <recommendedName>
        <fullName evidence="9">Glycerophosphocholine phosphodiesterase</fullName>
    </recommendedName>
</protein>
<sequence length="1211" mass="136061">MKFGHTLLSHQVPEWQQHYIDYKLLKKIVKSIHNREAEIRLEDRDADVFADSQIKADLARFFFHIDSNVEKVDEFYTKKYLDYERRLKKLIAVFPKTSSDINDMEEYDDLVDILLELRNCFRNLKWYAELNRRGFVKILKKLDKKTGTKKQESYLRSKIYPLSFCNDADTVRILSTINDYLNKLSNIKDENEFSATSKVSDGSASSSISTLDINPVHNLGGNYNFGTISEQSRLPPPSTVAVPTINNMLKSSAADPFLHAIKEDDVEKLESLLTKEYMSPVLAPLKLLLSLLNKSTLELSYKCIDQLLKIIPVLSDSSDVSGRNFIHHHVIALGKKNYNRTANNYNIGQLSKTDYNASLFSTYGPDGINSNDSSKGLWYIFQNLPDHLKFAILQKDNYKRTPLHYASQYGLKEVTFIVLQFLKEWGMFNENVSLDDISHWGDSENLTPLHLAVLGKHPKTTEVLVDAIAKNISLTCPYLLHVATRMNTPDLLSCLLKCRGIDINAYETEQSKETALYVAAKYDLKDSVETLLENGADSEIGESSFGWTPIFVASANGYNDIIELLINYGAKYFIQDESGWTPREHAALRGHIDIIPKLTPPDFNPYDSLNMVTMSPKLSPKILARNSSASSSILKIAEHRSKTPEPQSDKIDLKQLQNSNSSFTHLPVNNNTIVGNRYLKKGESLVLVTIGTTDLRDTTPALELNKIPLSKIHSTELDSALSIVIRSPNVPDQPEYPLALPLDDNHGSATDPITFKCNNRNPLDTVLYFDIIPTFEVDVNDGEKNKKILGRGVAILKDLYTPVGPNKRSLFNCVKVPILEMGTMEVLGSIKFEFLFAKSFEEVGKIPENADRYWKSLVHPKLIGHRGNGMNSRNKKSLQLGENTVESFIAAASLGAQYVEFDVQLTKDDIPVIYHDFIVAESGFDIPMHSLTLEQFMHLNLDHKNAKADKNKFVKDDSFIAKRSRSKSVTSGANAKKVGDLETLPVESYEEFDEEDFNQGRMKFTKTWKQKEFKANTRGATIASSFTTLEELFRKIPKTAGFNIELKYPMLDESQSDDIGQVAPEINHFLDTILSMVYDKYDGRNVIFSSFHPDVCMIMTMKQPSFPVLFLTEAGVSPMADVRASSLQCAIRFAKNWNLFGIVSDALPLVYCPRLAGVVKASGLACFTYGTANNDPENAKLELAAGVDAVIVDSVLAVRKELTNAKNESPG</sequence>
<evidence type="ECO:0000313" key="8">
    <source>
        <dbReference type="Proteomes" id="UP000094455"/>
    </source>
</evidence>
<keyword evidence="2" id="KW-0378">Hydrolase</keyword>
<dbReference type="PROSITE" id="PS50088">
    <property type="entry name" value="ANK_REPEAT"/>
    <property type="match status" value="2"/>
</dbReference>
<evidence type="ECO:0000313" key="7">
    <source>
        <dbReference type="EMBL" id="ODQ47370.1"/>
    </source>
</evidence>
<dbReference type="Gene3D" id="3.20.20.190">
    <property type="entry name" value="Phosphatidylinositol (PI) phosphodiesterase"/>
    <property type="match status" value="1"/>
</dbReference>
<evidence type="ECO:0000256" key="1">
    <source>
        <dbReference type="ARBA" id="ARBA00022737"/>
    </source>
</evidence>
<dbReference type="PANTHER" id="PTHR22958">
    <property type="entry name" value="GLYCEROPHOSPHORYL DIESTER PHOSPHODIESTERASE"/>
    <property type="match status" value="1"/>
</dbReference>
<dbReference type="STRING" id="763406.A0A1E3NMM3"/>
<dbReference type="InterPro" id="IPR017946">
    <property type="entry name" value="PLC-like_Pdiesterase_TIM-brl"/>
</dbReference>
<dbReference type="GeneID" id="30179946"/>
<evidence type="ECO:0000259" key="5">
    <source>
        <dbReference type="PROSITE" id="PS51382"/>
    </source>
</evidence>
<dbReference type="InterPro" id="IPR051578">
    <property type="entry name" value="GDPD"/>
</dbReference>
<feature type="repeat" description="ANK" evidence="4">
    <location>
        <begin position="545"/>
        <end position="577"/>
    </location>
</feature>
<dbReference type="Pfam" id="PF25329">
    <property type="entry name" value="C2_GDE1"/>
    <property type="match status" value="1"/>
</dbReference>